<keyword evidence="1" id="KW-0732">Signal</keyword>
<evidence type="ECO:0000256" key="1">
    <source>
        <dbReference type="SAM" id="SignalP"/>
    </source>
</evidence>
<dbReference type="Proteomes" id="UP001208649">
    <property type="component" value="Unassembled WGS sequence"/>
</dbReference>
<keyword evidence="3" id="KW-1185">Reference proteome</keyword>
<dbReference type="EMBL" id="JAOTEM010000004">
    <property type="protein sequence ID" value="MCU7618586.1"/>
    <property type="molecule type" value="Genomic_DNA"/>
</dbReference>
<evidence type="ECO:0000313" key="3">
    <source>
        <dbReference type="Proteomes" id="UP001208649"/>
    </source>
</evidence>
<feature type="chain" id="PRO_5047411536" evidence="1">
    <location>
        <begin position="22"/>
        <end position="130"/>
    </location>
</feature>
<sequence length="130" mass="14886">MKKLIFTLIIIAVSFVTSANAQTNSLAKSTWQVEKINSDGSVFFKKAKTIKFPAEQPKINFLQFESDKNYHTGNTCFHMMGKYSEYENNQVEISEGAADMVENCEEPKTFNGLYNFKIDKDRLELIPVKE</sequence>
<organism evidence="2 3">
    <name type="scientific">Chryseobacterium edaphi</name>
    <dbReference type="NCBI Taxonomy" id="2976532"/>
    <lineage>
        <taxon>Bacteria</taxon>
        <taxon>Pseudomonadati</taxon>
        <taxon>Bacteroidota</taxon>
        <taxon>Flavobacteriia</taxon>
        <taxon>Flavobacteriales</taxon>
        <taxon>Weeksellaceae</taxon>
        <taxon>Chryseobacterium group</taxon>
        <taxon>Chryseobacterium</taxon>
    </lineage>
</organism>
<reference evidence="3" key="1">
    <citation type="submission" date="2023-07" db="EMBL/GenBank/DDBJ databases">
        <title>Chryseobacterium sp. strain PBS4-4 Genome sequencing and assembly.</title>
        <authorList>
            <person name="Jung Y."/>
        </authorList>
    </citation>
    <scope>NUCLEOTIDE SEQUENCE [LARGE SCALE GENOMIC DNA]</scope>
    <source>
        <strain evidence="3">PBS4-4</strain>
    </source>
</reference>
<gene>
    <name evidence="2" type="ORF">NZ698_15435</name>
</gene>
<protein>
    <submittedName>
        <fullName evidence="2">META domain-containing protein</fullName>
    </submittedName>
</protein>
<accession>A0ABT2W8R9</accession>
<evidence type="ECO:0000313" key="2">
    <source>
        <dbReference type="EMBL" id="MCU7618586.1"/>
    </source>
</evidence>
<name>A0ABT2W8R9_9FLAO</name>
<comment type="caution">
    <text evidence="2">The sequence shown here is derived from an EMBL/GenBank/DDBJ whole genome shotgun (WGS) entry which is preliminary data.</text>
</comment>
<dbReference type="RefSeq" id="WP_263004096.1">
    <property type="nucleotide sequence ID" value="NZ_JAOTEM010000004.1"/>
</dbReference>
<proteinExistence type="predicted"/>
<feature type="signal peptide" evidence="1">
    <location>
        <begin position="1"/>
        <end position="21"/>
    </location>
</feature>